<protein>
    <submittedName>
        <fullName evidence="2">Integrase catalytic domain-containing protein</fullName>
    </submittedName>
</protein>
<evidence type="ECO:0000313" key="2">
    <source>
        <dbReference type="EMBL" id="GFR17600.1"/>
    </source>
</evidence>
<dbReference type="SUPFAM" id="SSF53098">
    <property type="entry name" value="Ribonuclease H-like"/>
    <property type="match status" value="1"/>
</dbReference>
<keyword evidence="3" id="KW-1185">Reference proteome</keyword>
<dbReference type="GO" id="GO:0003676">
    <property type="term" value="F:nucleic acid binding"/>
    <property type="evidence" value="ECO:0007669"/>
    <property type="project" value="InterPro"/>
</dbReference>
<evidence type="ECO:0000259" key="1">
    <source>
        <dbReference type="PROSITE" id="PS50994"/>
    </source>
</evidence>
<proteinExistence type="predicted"/>
<reference evidence="2" key="1">
    <citation type="submission" date="2020-07" db="EMBL/GenBank/DDBJ databases">
        <title>Multicomponent nature underlies the extraordinary mechanical properties of spider dragline silk.</title>
        <authorList>
            <person name="Kono N."/>
            <person name="Nakamura H."/>
            <person name="Mori M."/>
            <person name="Yoshida Y."/>
            <person name="Ohtoshi R."/>
            <person name="Malay A.D."/>
            <person name="Moran D.A.P."/>
            <person name="Tomita M."/>
            <person name="Numata K."/>
            <person name="Arakawa K."/>
        </authorList>
    </citation>
    <scope>NUCLEOTIDE SEQUENCE</scope>
</reference>
<dbReference type="PROSITE" id="PS50994">
    <property type="entry name" value="INTEGRASE"/>
    <property type="match status" value="1"/>
</dbReference>
<dbReference type="InterPro" id="IPR001584">
    <property type="entry name" value="Integrase_cat-core"/>
</dbReference>
<accession>A0A8X6H976</accession>
<evidence type="ECO:0000313" key="3">
    <source>
        <dbReference type="Proteomes" id="UP000887116"/>
    </source>
</evidence>
<gene>
    <name evidence="2" type="primary">M514_07937</name>
    <name evidence="2" type="ORF">TNCT_233361</name>
</gene>
<name>A0A8X6H976_TRICU</name>
<sequence>MFLDILHEIHIPIGHGGKNRMIKERNLWYKYLAQNDIKQFLSVSEPCQQKRNMGKKGIMVKPMVFLHLNSIGRIDLIEWHSQPEGIYKFILVYQDHLLMFVILNSLQTKLSEKFAMHSFDIFLLLDAPCVLQLDNRREFCNKFIDDLKKTWPELKAVHSYPRYCQSQGSVEKANQDVETS</sequence>
<comment type="caution">
    <text evidence="2">The sequence shown here is derived from an EMBL/GenBank/DDBJ whole genome shotgun (WGS) entry which is preliminary data.</text>
</comment>
<dbReference type="Gene3D" id="3.30.420.10">
    <property type="entry name" value="Ribonuclease H-like superfamily/Ribonuclease H"/>
    <property type="match status" value="1"/>
</dbReference>
<dbReference type="EMBL" id="BMAO01017670">
    <property type="protein sequence ID" value="GFR17600.1"/>
    <property type="molecule type" value="Genomic_DNA"/>
</dbReference>
<dbReference type="OrthoDB" id="6433403at2759"/>
<dbReference type="Proteomes" id="UP000887116">
    <property type="component" value="Unassembled WGS sequence"/>
</dbReference>
<feature type="domain" description="Integrase catalytic" evidence="1">
    <location>
        <begin position="58"/>
        <end position="180"/>
    </location>
</feature>
<organism evidence="2 3">
    <name type="scientific">Trichonephila clavata</name>
    <name type="common">Joro spider</name>
    <name type="synonym">Nephila clavata</name>
    <dbReference type="NCBI Taxonomy" id="2740835"/>
    <lineage>
        <taxon>Eukaryota</taxon>
        <taxon>Metazoa</taxon>
        <taxon>Ecdysozoa</taxon>
        <taxon>Arthropoda</taxon>
        <taxon>Chelicerata</taxon>
        <taxon>Arachnida</taxon>
        <taxon>Araneae</taxon>
        <taxon>Araneomorphae</taxon>
        <taxon>Entelegynae</taxon>
        <taxon>Araneoidea</taxon>
        <taxon>Nephilidae</taxon>
        <taxon>Trichonephila</taxon>
    </lineage>
</organism>
<dbReference type="AlphaFoldDB" id="A0A8X6H976"/>
<dbReference type="GO" id="GO:0015074">
    <property type="term" value="P:DNA integration"/>
    <property type="evidence" value="ECO:0007669"/>
    <property type="project" value="InterPro"/>
</dbReference>
<dbReference type="InterPro" id="IPR036397">
    <property type="entry name" value="RNaseH_sf"/>
</dbReference>
<dbReference type="InterPro" id="IPR012337">
    <property type="entry name" value="RNaseH-like_sf"/>
</dbReference>